<dbReference type="Gene3D" id="1.10.10.10">
    <property type="entry name" value="Winged helix-like DNA-binding domain superfamily/Winged helix DNA-binding domain"/>
    <property type="match status" value="1"/>
</dbReference>
<proteinExistence type="predicted"/>
<organism evidence="2 3">
    <name type="scientific">Chlorobaculum parvum (strain DSM 263 / NCIMB 8327)</name>
    <name type="common">Chlorobium vibrioforme subsp. thiosulfatophilum</name>
    <dbReference type="NCBI Taxonomy" id="517417"/>
    <lineage>
        <taxon>Bacteria</taxon>
        <taxon>Pseudomonadati</taxon>
        <taxon>Chlorobiota</taxon>
        <taxon>Chlorobiia</taxon>
        <taxon>Chlorobiales</taxon>
        <taxon>Chlorobiaceae</taxon>
        <taxon>Chlorobaculum</taxon>
    </lineage>
</organism>
<dbReference type="PANTHER" id="PTHR33164:SF89">
    <property type="entry name" value="MARR FAMILY REGULATORY PROTEIN"/>
    <property type="match status" value="1"/>
</dbReference>
<name>B3QPE8_CHLP8</name>
<dbReference type="PANTHER" id="PTHR33164">
    <property type="entry name" value="TRANSCRIPTIONAL REGULATOR, MARR FAMILY"/>
    <property type="match status" value="1"/>
</dbReference>
<evidence type="ECO:0000259" key="1">
    <source>
        <dbReference type="PROSITE" id="PS50995"/>
    </source>
</evidence>
<reference evidence="2" key="1">
    <citation type="submission" date="2008-06" db="EMBL/GenBank/DDBJ databases">
        <title>Complete sequence of Chlorobaculum parvum NCIB 8327.</title>
        <authorList>
            <consortium name="US DOE Joint Genome Institute"/>
            <person name="Lucas S."/>
            <person name="Copeland A."/>
            <person name="Lapidus A."/>
            <person name="Glavina del Rio T."/>
            <person name="Dalin E."/>
            <person name="Tice H."/>
            <person name="Bruce D."/>
            <person name="Goodwin L."/>
            <person name="Pitluck S."/>
            <person name="Schmutz J."/>
            <person name="Larimer F."/>
            <person name="Land M."/>
            <person name="Hauser L."/>
            <person name="Kyrpides N."/>
            <person name="Mikhailova N."/>
            <person name="Zhao F."/>
            <person name="Li T."/>
            <person name="Liu Z."/>
            <person name="Overmann J."/>
            <person name="Bryant D.A."/>
            <person name="Richardson P."/>
        </authorList>
    </citation>
    <scope>NUCLEOTIDE SEQUENCE [LARGE SCALE GENOMIC DNA]</scope>
    <source>
        <strain evidence="2">NCIB 8327</strain>
    </source>
</reference>
<dbReference type="HOGENOM" id="CLU_083287_27_7_10"/>
<dbReference type="PROSITE" id="PS50995">
    <property type="entry name" value="HTH_MARR_2"/>
    <property type="match status" value="1"/>
</dbReference>
<dbReference type="GO" id="GO:0003700">
    <property type="term" value="F:DNA-binding transcription factor activity"/>
    <property type="evidence" value="ECO:0007669"/>
    <property type="project" value="InterPro"/>
</dbReference>
<feature type="domain" description="HTH marR-type" evidence="1">
    <location>
        <begin position="12"/>
        <end position="144"/>
    </location>
</feature>
<protein>
    <submittedName>
        <fullName evidence="2">Transcriptional regulator, MarR family</fullName>
    </submittedName>
</protein>
<evidence type="ECO:0000313" key="3">
    <source>
        <dbReference type="Proteomes" id="UP000008811"/>
    </source>
</evidence>
<dbReference type="SMART" id="SM00347">
    <property type="entry name" value="HTH_MARR"/>
    <property type="match status" value="1"/>
</dbReference>
<dbReference type="InterPro" id="IPR036390">
    <property type="entry name" value="WH_DNA-bd_sf"/>
</dbReference>
<dbReference type="SUPFAM" id="SSF46785">
    <property type="entry name" value="Winged helix' DNA-binding domain"/>
    <property type="match status" value="1"/>
</dbReference>
<dbReference type="KEGG" id="cpc:Cpar_1401"/>
<evidence type="ECO:0000313" key="2">
    <source>
        <dbReference type="EMBL" id="ACF11801.1"/>
    </source>
</evidence>
<keyword evidence="3" id="KW-1185">Reference proteome</keyword>
<dbReference type="eggNOG" id="COG1846">
    <property type="taxonomic scope" value="Bacteria"/>
</dbReference>
<dbReference type="EMBL" id="CP001099">
    <property type="protein sequence ID" value="ACF11801.1"/>
    <property type="molecule type" value="Genomic_DNA"/>
</dbReference>
<dbReference type="Pfam" id="PF01047">
    <property type="entry name" value="MarR"/>
    <property type="match status" value="1"/>
</dbReference>
<dbReference type="PRINTS" id="PR00598">
    <property type="entry name" value="HTHMARR"/>
</dbReference>
<dbReference type="RefSeq" id="WP_012502634.1">
    <property type="nucleotide sequence ID" value="NC_011027.1"/>
</dbReference>
<dbReference type="STRING" id="517417.Cpar_1401"/>
<dbReference type="GO" id="GO:0006950">
    <property type="term" value="P:response to stress"/>
    <property type="evidence" value="ECO:0007669"/>
    <property type="project" value="TreeGrafter"/>
</dbReference>
<dbReference type="InterPro" id="IPR039422">
    <property type="entry name" value="MarR/SlyA-like"/>
</dbReference>
<sequence length="179" mass="20394">MQQHVYSDRDSAGRSYEALRRIARALDVHSRKLYREYSLTSPQMLCLHTLKREGQHILSALAARLHLSVSTTNGIIDRLEAKGLVLRSRSQQDQRKVFITITPEGEELLDKVPELMRDIYAQAFARLEPEEQASFATMLDRLAGWLDPSGNNQVYHDLIPCPETDYQTNRPGDDSVGLE</sequence>
<dbReference type="OrthoDB" id="1120589at2"/>
<accession>B3QPE8</accession>
<dbReference type="AlphaFoldDB" id="B3QPE8"/>
<dbReference type="Proteomes" id="UP000008811">
    <property type="component" value="Chromosome"/>
</dbReference>
<dbReference type="InterPro" id="IPR000835">
    <property type="entry name" value="HTH_MarR-typ"/>
</dbReference>
<gene>
    <name evidence="2" type="ordered locus">Cpar_1401</name>
</gene>
<dbReference type="InterPro" id="IPR036388">
    <property type="entry name" value="WH-like_DNA-bd_sf"/>
</dbReference>